<accession>A0A9D4EPL7</accession>
<reference evidence="1" key="1">
    <citation type="journal article" date="2019" name="bioRxiv">
        <title>The Genome of the Zebra Mussel, Dreissena polymorpha: A Resource for Invasive Species Research.</title>
        <authorList>
            <person name="McCartney M.A."/>
            <person name="Auch B."/>
            <person name="Kono T."/>
            <person name="Mallez S."/>
            <person name="Zhang Y."/>
            <person name="Obille A."/>
            <person name="Becker A."/>
            <person name="Abrahante J.E."/>
            <person name="Garbe J."/>
            <person name="Badalamenti J.P."/>
            <person name="Herman A."/>
            <person name="Mangelson H."/>
            <person name="Liachko I."/>
            <person name="Sullivan S."/>
            <person name="Sone E.D."/>
            <person name="Koren S."/>
            <person name="Silverstein K.A.T."/>
            <person name="Beckman K.B."/>
            <person name="Gohl D.M."/>
        </authorList>
    </citation>
    <scope>NUCLEOTIDE SEQUENCE</scope>
    <source>
        <strain evidence="1">Duluth1</strain>
        <tissue evidence="1">Whole animal</tissue>
    </source>
</reference>
<reference evidence="1" key="2">
    <citation type="submission" date="2020-11" db="EMBL/GenBank/DDBJ databases">
        <authorList>
            <person name="McCartney M.A."/>
            <person name="Auch B."/>
            <person name="Kono T."/>
            <person name="Mallez S."/>
            <person name="Becker A."/>
            <person name="Gohl D.M."/>
            <person name="Silverstein K.A.T."/>
            <person name="Koren S."/>
            <person name="Bechman K.B."/>
            <person name="Herman A."/>
            <person name="Abrahante J.E."/>
            <person name="Garbe J."/>
        </authorList>
    </citation>
    <scope>NUCLEOTIDE SEQUENCE</scope>
    <source>
        <strain evidence="1">Duluth1</strain>
        <tissue evidence="1">Whole animal</tissue>
    </source>
</reference>
<sequence>MSAVKEAHVRRALGSNNGNKRIVTSAALDKALSDIGVNEETIQLRRTTWLYLEALHTIHQQAQDLDTDVYYFGSRTEGSTTEDNWS</sequence>
<organism evidence="1 2">
    <name type="scientific">Dreissena polymorpha</name>
    <name type="common">Zebra mussel</name>
    <name type="synonym">Mytilus polymorpha</name>
    <dbReference type="NCBI Taxonomy" id="45954"/>
    <lineage>
        <taxon>Eukaryota</taxon>
        <taxon>Metazoa</taxon>
        <taxon>Spiralia</taxon>
        <taxon>Lophotrochozoa</taxon>
        <taxon>Mollusca</taxon>
        <taxon>Bivalvia</taxon>
        <taxon>Autobranchia</taxon>
        <taxon>Heteroconchia</taxon>
        <taxon>Euheterodonta</taxon>
        <taxon>Imparidentia</taxon>
        <taxon>Neoheterodontei</taxon>
        <taxon>Myida</taxon>
        <taxon>Dreissenoidea</taxon>
        <taxon>Dreissenidae</taxon>
        <taxon>Dreissena</taxon>
    </lineage>
</organism>
<evidence type="ECO:0000313" key="2">
    <source>
        <dbReference type="Proteomes" id="UP000828390"/>
    </source>
</evidence>
<keyword evidence="2" id="KW-1185">Reference proteome</keyword>
<dbReference type="Proteomes" id="UP000828390">
    <property type="component" value="Unassembled WGS sequence"/>
</dbReference>
<gene>
    <name evidence="1" type="ORF">DPMN_162043</name>
</gene>
<evidence type="ECO:0000313" key="1">
    <source>
        <dbReference type="EMBL" id="KAH3784092.1"/>
    </source>
</evidence>
<name>A0A9D4EPL7_DREPO</name>
<comment type="caution">
    <text evidence="1">The sequence shown here is derived from an EMBL/GenBank/DDBJ whole genome shotgun (WGS) entry which is preliminary data.</text>
</comment>
<protein>
    <submittedName>
        <fullName evidence="1">Uncharacterized protein</fullName>
    </submittedName>
</protein>
<proteinExistence type="predicted"/>
<dbReference type="EMBL" id="JAIWYP010000008">
    <property type="protein sequence ID" value="KAH3784092.1"/>
    <property type="molecule type" value="Genomic_DNA"/>
</dbReference>
<dbReference type="AlphaFoldDB" id="A0A9D4EPL7"/>